<feature type="domain" description="CUB" evidence="3">
    <location>
        <begin position="68"/>
        <end position="196"/>
    </location>
</feature>
<dbReference type="AlphaFoldDB" id="A0A087UY06"/>
<organism evidence="4 5">
    <name type="scientific">Stegodyphus mimosarum</name>
    <name type="common">African social velvet spider</name>
    <dbReference type="NCBI Taxonomy" id="407821"/>
    <lineage>
        <taxon>Eukaryota</taxon>
        <taxon>Metazoa</taxon>
        <taxon>Ecdysozoa</taxon>
        <taxon>Arthropoda</taxon>
        <taxon>Chelicerata</taxon>
        <taxon>Arachnida</taxon>
        <taxon>Araneae</taxon>
        <taxon>Araneomorphae</taxon>
        <taxon>Entelegynae</taxon>
        <taxon>Eresoidea</taxon>
        <taxon>Eresidae</taxon>
        <taxon>Stegodyphus</taxon>
    </lineage>
</organism>
<keyword evidence="1 2" id="KW-1015">Disulfide bond</keyword>
<dbReference type="STRING" id="407821.A0A087UY06"/>
<dbReference type="InterPro" id="IPR035914">
    <property type="entry name" value="Sperma_CUB_dom_sf"/>
</dbReference>
<feature type="domain" description="CUB" evidence="3">
    <location>
        <begin position="1"/>
        <end position="64"/>
    </location>
</feature>
<evidence type="ECO:0000313" key="5">
    <source>
        <dbReference type="Proteomes" id="UP000054359"/>
    </source>
</evidence>
<dbReference type="Pfam" id="PF00431">
    <property type="entry name" value="CUB"/>
    <property type="match status" value="2"/>
</dbReference>
<dbReference type="GO" id="GO:0005615">
    <property type="term" value="C:extracellular space"/>
    <property type="evidence" value="ECO:0007669"/>
    <property type="project" value="TreeGrafter"/>
</dbReference>
<feature type="disulfide bond" evidence="2">
    <location>
        <begin position="6"/>
        <end position="23"/>
    </location>
</feature>
<name>A0A087UY06_STEMI</name>
<dbReference type="Gene3D" id="2.60.120.290">
    <property type="entry name" value="Spermadhesin, CUB domain"/>
    <property type="match status" value="3"/>
</dbReference>
<dbReference type="Proteomes" id="UP000054359">
    <property type="component" value="Unassembled WGS sequence"/>
</dbReference>
<dbReference type="OrthoDB" id="6369184at2759"/>
<reference evidence="4 5" key="1">
    <citation type="submission" date="2013-11" db="EMBL/GenBank/DDBJ databases">
        <title>Genome sequencing of Stegodyphus mimosarum.</title>
        <authorList>
            <person name="Bechsgaard J."/>
        </authorList>
    </citation>
    <scope>NUCLEOTIDE SEQUENCE [LARGE SCALE GENOMIC DNA]</scope>
</reference>
<keyword evidence="5" id="KW-1185">Reference proteome</keyword>
<evidence type="ECO:0000313" key="4">
    <source>
        <dbReference type="EMBL" id="KFM82245.1"/>
    </source>
</evidence>
<dbReference type="PANTHER" id="PTHR24255:SF31">
    <property type="entry name" value="CUBILIN-LIKE PROTEIN"/>
    <property type="match status" value="1"/>
</dbReference>
<gene>
    <name evidence="4" type="ORF">X975_21956</name>
</gene>
<evidence type="ECO:0000256" key="1">
    <source>
        <dbReference type="ARBA" id="ARBA00023157"/>
    </source>
</evidence>
<accession>A0A087UY06</accession>
<dbReference type="PANTHER" id="PTHR24255">
    <property type="entry name" value="COMPLEMENT COMPONENT 1, S SUBCOMPONENT-RELATED"/>
    <property type="match status" value="1"/>
</dbReference>
<sequence length="475" mass="53689">MTFTNCSQDYFEIQDGNKKYKLCGELPSGSKKFIFFPPGSNKLVFKFRSTFHQKKGFLIEVKQLPFSCAENMIGNNNVGAMRSRQACSRNFSGRISRITYPDYTEDNVPVEKCTYTIRKSGAGACLVQLDLSSFDFVQTPGCSTNYLLLPNGQKLCGVLGGSRKFIPFPPGKDSMALELSSTSSTSNSFDIQVTQLPGPCEEPFGSLTVVSEMNPRQCDQTIRKVTEILKSPGYPGFFGPNYECVYEIYRPDVSVCQLELEFVEFSLGKHTPPGCSSGAYLELPGKNRLCHDLTGKMIIKVSEFQDPVNFIFRSDSQTSGRGFYIIMRQVPNTCPGFTAHSVIPKAMKRCYQESSTYLGYFVPPQETNWCEFVIHRADPTVCAIRLQISSKTFLAVPCATNYIQLPDGNKMCISVTELREIELPMQKEYITLIYYGLHNPKFTLLVDQVRNSCKVQRSQQYSSKHRRWTWKVIPR</sequence>
<dbReference type="InterPro" id="IPR000859">
    <property type="entry name" value="CUB_dom"/>
</dbReference>
<dbReference type="PROSITE" id="PS01180">
    <property type="entry name" value="CUB"/>
    <property type="match status" value="3"/>
</dbReference>
<feature type="domain" description="CUB" evidence="3">
    <location>
        <begin position="218"/>
        <end position="330"/>
    </location>
</feature>
<dbReference type="EMBL" id="KK122211">
    <property type="protein sequence ID" value="KFM82245.1"/>
    <property type="molecule type" value="Genomic_DNA"/>
</dbReference>
<dbReference type="OMA" id="RISRITY"/>
<evidence type="ECO:0000256" key="2">
    <source>
        <dbReference type="PROSITE-ProRule" id="PRU00059"/>
    </source>
</evidence>
<dbReference type="GO" id="GO:0004252">
    <property type="term" value="F:serine-type endopeptidase activity"/>
    <property type="evidence" value="ECO:0007669"/>
    <property type="project" value="TreeGrafter"/>
</dbReference>
<evidence type="ECO:0000259" key="3">
    <source>
        <dbReference type="PROSITE" id="PS01180"/>
    </source>
</evidence>
<dbReference type="SMART" id="SM00042">
    <property type="entry name" value="CUB"/>
    <property type="match status" value="2"/>
</dbReference>
<comment type="caution">
    <text evidence="2">Lacks conserved residue(s) required for the propagation of feature annotation.</text>
</comment>
<dbReference type="SUPFAM" id="SSF49854">
    <property type="entry name" value="Spermadhesin, CUB domain"/>
    <property type="match status" value="2"/>
</dbReference>
<proteinExistence type="predicted"/>
<feature type="non-terminal residue" evidence="4">
    <location>
        <position position="475"/>
    </location>
</feature>
<protein>
    <submittedName>
        <fullName evidence="4">Cubilin</fullName>
    </submittedName>
</protein>